<name>A0A8S5QZX5_9CAUD</name>
<protein>
    <submittedName>
        <fullName evidence="1">Uncharacterized protein</fullName>
    </submittedName>
</protein>
<dbReference type="EMBL" id="BK015771">
    <property type="protein sequence ID" value="DAE24285.1"/>
    <property type="molecule type" value="Genomic_DNA"/>
</dbReference>
<reference evidence="1" key="1">
    <citation type="journal article" date="2021" name="Proc. Natl. Acad. Sci. U.S.A.">
        <title>A Catalog of Tens of Thousands of Viruses from Human Metagenomes Reveals Hidden Associations with Chronic Diseases.</title>
        <authorList>
            <person name="Tisza M.J."/>
            <person name="Buck C.B."/>
        </authorList>
    </citation>
    <scope>NUCLEOTIDE SEQUENCE</scope>
    <source>
        <strain evidence="1">CtJhT5</strain>
    </source>
</reference>
<accession>A0A8S5QZX5</accession>
<proteinExistence type="predicted"/>
<evidence type="ECO:0000313" key="1">
    <source>
        <dbReference type="EMBL" id="DAE24285.1"/>
    </source>
</evidence>
<sequence length="32" mass="3596">MIGNQSCAGWLFLCVVYHFVMSVSFAKKSVSR</sequence>
<organism evidence="1">
    <name type="scientific">Siphoviridae sp. ctJhT5</name>
    <dbReference type="NCBI Taxonomy" id="2826242"/>
    <lineage>
        <taxon>Viruses</taxon>
        <taxon>Duplodnaviria</taxon>
        <taxon>Heunggongvirae</taxon>
        <taxon>Uroviricota</taxon>
        <taxon>Caudoviricetes</taxon>
    </lineage>
</organism>